<dbReference type="GO" id="GO:0005783">
    <property type="term" value="C:endoplasmic reticulum"/>
    <property type="evidence" value="ECO:0007669"/>
    <property type="project" value="InterPro"/>
</dbReference>
<organism evidence="2">
    <name type="scientific">Magallana gigas</name>
    <name type="common">Pacific oyster</name>
    <name type="synonym">Crassostrea gigas</name>
    <dbReference type="NCBI Taxonomy" id="29159"/>
    <lineage>
        <taxon>Eukaryota</taxon>
        <taxon>Metazoa</taxon>
        <taxon>Spiralia</taxon>
        <taxon>Lophotrochozoa</taxon>
        <taxon>Mollusca</taxon>
        <taxon>Bivalvia</taxon>
        <taxon>Autobranchia</taxon>
        <taxon>Pteriomorphia</taxon>
        <taxon>Ostreida</taxon>
        <taxon>Ostreoidea</taxon>
        <taxon>Ostreidae</taxon>
        <taxon>Magallana</taxon>
    </lineage>
</organism>
<proteinExistence type="predicted"/>
<dbReference type="GO" id="GO:0004656">
    <property type="term" value="F:procollagen-proline 4-dioxygenase activity"/>
    <property type="evidence" value="ECO:0007669"/>
    <property type="project" value="InterPro"/>
</dbReference>
<accession>K1RDP3</accession>
<dbReference type="InterPro" id="IPR013547">
    <property type="entry name" value="P4H_N"/>
</dbReference>
<evidence type="ECO:0000313" key="2">
    <source>
        <dbReference type="EMBL" id="EKC32221.1"/>
    </source>
</evidence>
<name>K1RDP3_MAGGI</name>
<dbReference type="Pfam" id="PF08336">
    <property type="entry name" value="P4Ha_N"/>
    <property type="match status" value="1"/>
</dbReference>
<dbReference type="AlphaFoldDB" id="K1RDP3"/>
<feature type="domain" description="Prolyl 4-hydroxylase N-terminal" evidence="1">
    <location>
        <begin position="1"/>
        <end position="131"/>
    </location>
</feature>
<dbReference type="EMBL" id="JH818879">
    <property type="protein sequence ID" value="EKC32221.1"/>
    <property type="molecule type" value="Genomic_DNA"/>
</dbReference>
<reference evidence="2" key="1">
    <citation type="journal article" date="2012" name="Nature">
        <title>The oyster genome reveals stress adaptation and complexity of shell formation.</title>
        <authorList>
            <person name="Zhang G."/>
            <person name="Fang X."/>
            <person name="Guo X."/>
            <person name="Li L."/>
            <person name="Luo R."/>
            <person name="Xu F."/>
            <person name="Yang P."/>
            <person name="Zhang L."/>
            <person name="Wang X."/>
            <person name="Qi H."/>
            <person name="Xiong Z."/>
            <person name="Que H."/>
            <person name="Xie Y."/>
            <person name="Holland P.W."/>
            <person name="Paps J."/>
            <person name="Zhu Y."/>
            <person name="Wu F."/>
            <person name="Chen Y."/>
            <person name="Wang J."/>
            <person name="Peng C."/>
            <person name="Meng J."/>
            <person name="Yang L."/>
            <person name="Liu J."/>
            <person name="Wen B."/>
            <person name="Zhang N."/>
            <person name="Huang Z."/>
            <person name="Zhu Q."/>
            <person name="Feng Y."/>
            <person name="Mount A."/>
            <person name="Hedgecock D."/>
            <person name="Xu Z."/>
            <person name="Liu Y."/>
            <person name="Domazet-Loso T."/>
            <person name="Du Y."/>
            <person name="Sun X."/>
            <person name="Zhang S."/>
            <person name="Liu B."/>
            <person name="Cheng P."/>
            <person name="Jiang X."/>
            <person name="Li J."/>
            <person name="Fan D."/>
            <person name="Wang W."/>
            <person name="Fu W."/>
            <person name="Wang T."/>
            <person name="Wang B."/>
            <person name="Zhang J."/>
            <person name="Peng Z."/>
            <person name="Li Y."/>
            <person name="Li N."/>
            <person name="Wang J."/>
            <person name="Chen M."/>
            <person name="He Y."/>
            <person name="Tan F."/>
            <person name="Song X."/>
            <person name="Zheng Q."/>
            <person name="Huang R."/>
            <person name="Yang H."/>
            <person name="Du X."/>
            <person name="Chen L."/>
            <person name="Yang M."/>
            <person name="Gaffney P.M."/>
            <person name="Wang S."/>
            <person name="Luo L."/>
            <person name="She Z."/>
            <person name="Ming Y."/>
            <person name="Huang W."/>
            <person name="Zhang S."/>
            <person name="Huang B."/>
            <person name="Zhang Y."/>
            <person name="Qu T."/>
            <person name="Ni P."/>
            <person name="Miao G."/>
            <person name="Wang J."/>
            <person name="Wang Q."/>
            <person name="Steinberg C.E."/>
            <person name="Wang H."/>
            <person name="Li N."/>
            <person name="Qian L."/>
            <person name="Zhang G."/>
            <person name="Li Y."/>
            <person name="Yang H."/>
            <person name="Liu X."/>
            <person name="Wang J."/>
            <person name="Yin Y."/>
            <person name="Wang J."/>
        </authorList>
    </citation>
    <scope>NUCLEOTIDE SEQUENCE [LARGE SCALE GENOMIC DNA]</scope>
    <source>
        <strain evidence="2">05x7-T-G4-1.051#20</strain>
    </source>
</reference>
<dbReference type="InParanoid" id="K1RDP3"/>
<dbReference type="HOGENOM" id="CLU_1039184_0_0_1"/>
<protein>
    <recommendedName>
        <fullName evidence="1">Prolyl 4-hydroxylase N-terminal domain-containing protein</fullName>
    </recommendedName>
</protein>
<gene>
    <name evidence="2" type="ORF">CGI_10006357</name>
</gene>
<evidence type="ECO:0000259" key="1">
    <source>
        <dbReference type="Pfam" id="PF08336"/>
    </source>
</evidence>
<sequence>MEDKLFKEFEVFLQKSDTKGEIVPDTVIRFYNERKTDGHLDKCLDMAHPVRAFYIQHRVYNEWGAMIEDLKANKTIALQPTVAGFLHKYKSVMTSLGFWPALGDVAGAADNILRLWNVFDLNVKDIIDGEIASTMSRPLKKNEIEFITGTAKNLEMVYYHLSLLSELYNRTQDEAEKENYRKRLNKEYYLGRIYTGTSHEVRDFAQNPMEKHRVTNPVSIYVPAIFNDEEFTELFRFLQFGCKHRLKPRVLCPFYFVCGNRMDTKPMA</sequence>